<dbReference type="PANTHER" id="PTHR23342">
    <property type="entry name" value="N-ACETYLGLUTAMATE SYNTHASE"/>
    <property type="match status" value="1"/>
</dbReference>
<feature type="binding site" evidence="8">
    <location>
        <position position="88"/>
    </location>
    <ligand>
        <name>substrate</name>
    </ligand>
</feature>
<dbReference type="UniPathway" id="UPA00068">
    <property type="reaction ID" value="UER00107"/>
</dbReference>
<keyword evidence="3 8" id="KW-0028">Amino-acid biosynthesis</keyword>
<protein>
    <recommendedName>
        <fullName evidence="8">Acetylglutamate kinase</fullName>
        <ecNumber evidence="8">2.7.2.8</ecNumber>
    </recommendedName>
    <alternativeName>
        <fullName evidence="8">N-acetyl-L-glutamate 5-phosphotransferase</fullName>
    </alternativeName>
    <alternativeName>
        <fullName evidence="8">NAG kinase</fullName>
        <shortName evidence="8">NAGK</shortName>
    </alternativeName>
</protein>
<dbReference type="NCBIfam" id="TIGR00761">
    <property type="entry name" value="argB"/>
    <property type="match status" value="1"/>
</dbReference>
<name>A0A1Z1MHW0_9FLOR</name>
<dbReference type="GO" id="GO:0009507">
    <property type="term" value="C:chloroplast"/>
    <property type="evidence" value="ECO:0007669"/>
    <property type="project" value="UniProtKB-SubCell"/>
</dbReference>
<dbReference type="GO" id="GO:0005524">
    <property type="term" value="F:ATP binding"/>
    <property type="evidence" value="ECO:0007669"/>
    <property type="project" value="UniProtKB-UniRule"/>
</dbReference>
<dbReference type="InterPro" id="IPR001048">
    <property type="entry name" value="Asp/Glu/Uridylate_kinase"/>
</dbReference>
<feature type="domain" description="Aspartate/glutamate/uridylate kinase" evidence="9">
    <location>
        <begin position="27"/>
        <end position="263"/>
    </location>
</feature>
<feature type="binding site" evidence="8">
    <location>
        <position position="181"/>
    </location>
    <ligand>
        <name>substrate</name>
    </ligand>
</feature>
<dbReference type="FunFam" id="3.40.1160.10:FF:000004">
    <property type="entry name" value="Acetylglutamate kinase"/>
    <property type="match status" value="1"/>
</dbReference>
<accession>A0A1Z1MHW0</accession>
<keyword evidence="10" id="KW-0150">Chloroplast</keyword>
<dbReference type="Pfam" id="PF00696">
    <property type="entry name" value="AA_kinase"/>
    <property type="match status" value="1"/>
</dbReference>
<evidence type="ECO:0000259" key="9">
    <source>
        <dbReference type="Pfam" id="PF00696"/>
    </source>
</evidence>
<keyword evidence="5 8" id="KW-0547">Nucleotide-binding</keyword>
<comment type="subcellular location">
    <subcellularLocation>
        <location evidence="8">Plastid</location>
        <location evidence="8">Chloroplast</location>
    </subcellularLocation>
</comment>
<keyword evidence="6 8" id="KW-0418">Kinase</keyword>
<evidence type="ECO:0000313" key="10">
    <source>
        <dbReference type="EMBL" id="ARW65667.1"/>
    </source>
</evidence>
<comment type="catalytic activity">
    <reaction evidence="8">
        <text>N-acetyl-L-glutamate + ATP = N-acetyl-L-glutamyl 5-phosphate + ADP</text>
        <dbReference type="Rhea" id="RHEA:14629"/>
        <dbReference type="ChEBI" id="CHEBI:30616"/>
        <dbReference type="ChEBI" id="CHEBI:44337"/>
        <dbReference type="ChEBI" id="CHEBI:57936"/>
        <dbReference type="ChEBI" id="CHEBI:456216"/>
        <dbReference type="EC" id="2.7.2.8"/>
    </reaction>
</comment>
<evidence type="ECO:0000256" key="3">
    <source>
        <dbReference type="ARBA" id="ARBA00022605"/>
    </source>
</evidence>
<dbReference type="GO" id="GO:0042450">
    <property type="term" value="P:L-arginine biosynthetic process via ornithine"/>
    <property type="evidence" value="ECO:0007669"/>
    <property type="project" value="UniProtKB-UniRule"/>
</dbReference>
<dbReference type="GeneID" id="33358677"/>
<evidence type="ECO:0000256" key="5">
    <source>
        <dbReference type="ARBA" id="ARBA00022741"/>
    </source>
</evidence>
<dbReference type="EMBL" id="MF101438">
    <property type="protein sequence ID" value="ARW65667.1"/>
    <property type="molecule type" value="Genomic_DNA"/>
</dbReference>
<dbReference type="CDD" id="cd04250">
    <property type="entry name" value="AAK_NAGK-C"/>
    <property type="match status" value="1"/>
</dbReference>
<geneLocation type="chloroplast" evidence="10"/>
<comment type="pathway">
    <text evidence="1 8">Amino-acid biosynthesis; L-arginine biosynthesis; N(2)-acetyl-L-ornithine from L-glutamate: step 2/4.</text>
</comment>
<dbReference type="Gene3D" id="3.40.1160.10">
    <property type="entry name" value="Acetylglutamate kinase-like"/>
    <property type="match status" value="1"/>
</dbReference>
<comment type="similarity">
    <text evidence="8">Belongs to the acetylglutamate kinase family. ArgB subfamily.</text>
</comment>
<organism evidence="10">
    <name type="scientific">Polysiphonia scopulorum</name>
    <dbReference type="NCBI Taxonomy" id="257860"/>
    <lineage>
        <taxon>Eukaryota</taxon>
        <taxon>Rhodophyta</taxon>
        <taxon>Florideophyceae</taxon>
        <taxon>Rhodymeniophycidae</taxon>
        <taxon>Ceramiales</taxon>
        <taxon>Rhodomelaceae</taxon>
        <taxon>Polysiphonioideae</taxon>
        <taxon>Polysiphonia</taxon>
    </lineage>
</organism>
<dbReference type="HAMAP" id="MF_00082">
    <property type="entry name" value="ArgB"/>
    <property type="match status" value="1"/>
</dbReference>
<feature type="site" description="Transition state stabilizer" evidence="8">
    <location>
        <position position="244"/>
    </location>
</feature>
<dbReference type="GO" id="GO:0003991">
    <property type="term" value="F:acetylglutamate kinase activity"/>
    <property type="evidence" value="ECO:0007669"/>
    <property type="project" value="UniProtKB-UniRule"/>
</dbReference>
<comment type="function">
    <text evidence="8">Catalyzes the ATP-dependent phosphorylation of N-acetyl-L-glutamate.</text>
</comment>
<dbReference type="EC" id="2.7.2.8" evidence="8"/>
<dbReference type="InterPro" id="IPR041727">
    <property type="entry name" value="NAGK-C"/>
</dbReference>
<sequence>MSNPMNFDNFYFSSETLSLINKYVGSTVVIKYGGSVMKDSSMQLNIIRDISILSSLGIKVVLVHGGGYLINQWLAKLDIKPKFKDGLRITDMETMNVVEMVLSGQINKNLVSLLNKNYVPSVGLSGKDANLVTAIPMFDSPNNFTGKVDSINPLVIHTLLSNNLLPVIASIATDSSGNTYNINADMLASSIASVLKAKKLMFLTDMPGVMQDMNDKSTLMKSLNLEEIEKLKSNNVIKNGMIPKINCCIEALKNGVQSVHIFDGRVSHAILDEVLTNKTVGSTLMV</sequence>
<feature type="site" description="Transition state stabilizer" evidence="8">
    <location>
        <position position="31"/>
    </location>
</feature>
<keyword evidence="2 8" id="KW-0055">Arginine biosynthesis</keyword>
<keyword evidence="4 8" id="KW-0808">Transferase</keyword>
<proteinExistence type="inferred from homology"/>
<evidence type="ECO:0000256" key="6">
    <source>
        <dbReference type="ARBA" id="ARBA00022777"/>
    </source>
</evidence>
<dbReference type="PANTHER" id="PTHR23342:SF0">
    <property type="entry name" value="N-ACETYLGLUTAMATE SYNTHASE, MITOCHONDRIAL"/>
    <property type="match status" value="1"/>
</dbReference>
<gene>
    <name evidence="8 10" type="primary">argB</name>
</gene>
<dbReference type="SUPFAM" id="SSF53633">
    <property type="entry name" value="Carbamate kinase-like"/>
    <property type="match status" value="1"/>
</dbReference>
<evidence type="ECO:0000256" key="7">
    <source>
        <dbReference type="ARBA" id="ARBA00022840"/>
    </source>
</evidence>
<keyword evidence="7 8" id="KW-0067">ATP-binding</keyword>
<dbReference type="InterPro" id="IPR036393">
    <property type="entry name" value="AceGlu_kinase-like_sf"/>
</dbReference>
<keyword evidence="10" id="KW-0934">Plastid</keyword>
<evidence type="ECO:0000256" key="1">
    <source>
        <dbReference type="ARBA" id="ARBA00004828"/>
    </source>
</evidence>
<evidence type="ECO:0000256" key="4">
    <source>
        <dbReference type="ARBA" id="ARBA00022679"/>
    </source>
</evidence>
<evidence type="ECO:0000256" key="8">
    <source>
        <dbReference type="HAMAP-Rule" id="MF_00082"/>
    </source>
</evidence>
<dbReference type="AlphaFoldDB" id="A0A1Z1MHW0"/>
<dbReference type="RefSeq" id="YP_009396481.1">
    <property type="nucleotide sequence ID" value="NC_035282.1"/>
</dbReference>
<dbReference type="InterPro" id="IPR037528">
    <property type="entry name" value="ArgB"/>
</dbReference>
<evidence type="ECO:0000256" key="2">
    <source>
        <dbReference type="ARBA" id="ARBA00022571"/>
    </source>
</evidence>
<feature type="binding site" evidence="8">
    <location>
        <begin position="66"/>
        <end position="67"/>
    </location>
    <ligand>
        <name>substrate</name>
    </ligand>
</feature>
<reference evidence="10" key="1">
    <citation type="journal article" date="2017" name="J. Phycol.">
        <title>Analysis of chloroplast genomes and a supermatrix inform reclassification of the Rhodomelaceae (Rhodophyta).</title>
        <authorList>
            <person name="Diaz-Tapia P."/>
            <person name="Maggs C.A."/>
            <person name="West J.A."/>
            <person name="Verbruggen H."/>
        </authorList>
    </citation>
    <scope>NUCLEOTIDE SEQUENCE</scope>
    <source>
        <strain evidence="10">PD899</strain>
    </source>
</reference>
<dbReference type="InterPro" id="IPR001057">
    <property type="entry name" value="Glu/AcGlu_kinase"/>
</dbReference>
<dbReference type="PIRSF" id="PIRSF000728">
    <property type="entry name" value="NAGK"/>
    <property type="match status" value="1"/>
</dbReference>
<dbReference type="InterPro" id="IPR004662">
    <property type="entry name" value="AcgluKinase_fam"/>
</dbReference>
<dbReference type="PRINTS" id="PR00474">
    <property type="entry name" value="GLU5KINASE"/>
</dbReference>